<evidence type="ECO:0000313" key="2">
    <source>
        <dbReference type="EMBL" id="SER37423.1"/>
    </source>
</evidence>
<dbReference type="RefSeq" id="WP_074998433.1">
    <property type="nucleotide sequence ID" value="NZ_FOGO01000001.1"/>
</dbReference>
<reference evidence="3" key="1">
    <citation type="submission" date="2016-10" db="EMBL/GenBank/DDBJ databases">
        <authorList>
            <person name="Varghese N."/>
            <person name="Submissions S."/>
        </authorList>
    </citation>
    <scope>NUCLEOTIDE SEQUENCE [LARGE SCALE GENOMIC DNA]</scope>
    <source>
        <strain evidence="3">CGMCC 4.6825</strain>
    </source>
</reference>
<evidence type="ECO:0000256" key="1">
    <source>
        <dbReference type="SAM" id="MobiDB-lite"/>
    </source>
</evidence>
<accession>A0A1H9NPY6</accession>
<sequence>MKFEALRTADFGKIGTAYHEWSDLVKKFDDYAEYAQDVLVGRARKARWKGVNAGVTKPFIAQTQREFNDLLTEARSIRDVFEDTKRDLKRCQDDLKDAIKAAEDEHFTVEPWGDGGFHVKKGYGPTLNDDGEYYTAKELKAVERHKKAIKKVLHEAEVLDRQTAKALRAWIKQTKVGGAGGRYTDRDTLVERYEAGVEAAEIGAKGREMTPKDFDKLDSHLKKYGKDKVFAEAFATKMTPDGVKAMWADLRYIGPDDGYSVVDKRGDGIVGLQKHLSTTLATATQSDSAAMQKWERAVVRDGMENIDLPGGRTGPSGFQVMSSLMGSGDFEDSFLKRYGEGLTTAERNAEKSGRTTSDLWRAQGQGFNLNPSGADLGSDPMTGFMKALSHSPDASTDFMNDPFESGDQGAKGENSNFHYLFKDRDWFEADGKPGRNALGDAVEAGTTGHPPGQAPTSIVHDSGQAKLMSNVVKTVAEHPTRLTEHLEMADSLGRAAREYMPDIFRGLEGSPSPTTERLYPIAGEVANFGDDGASERNLSRFLISVGQDPTGYKEIVVGQQNYADTLYRYHLDPEIQAQLPESERFEGTPGNAEDAEDRAEDVVKRITRQTGYVNGALTIGRQETLINEGLEHDAEFGTGMKRVSTWGYAGGSTATGVALAVGKVHPVANAVITGVSGGVLFIGPSEFGMDNQPNEGAQQAKITSEYWSAAKDHDRNYNVNVQSEIPGAQKYDPDEWDTWVREGSRQGFNEAVGAGRQMATELTSGDQVKNLRPEDDG</sequence>
<dbReference type="EMBL" id="FOGO01000001">
    <property type="protein sequence ID" value="SER37423.1"/>
    <property type="molecule type" value="Genomic_DNA"/>
</dbReference>
<dbReference type="AlphaFoldDB" id="A0A1H9NPY6"/>
<feature type="region of interest" description="Disordered" evidence="1">
    <location>
        <begin position="755"/>
        <end position="777"/>
    </location>
</feature>
<keyword evidence="3" id="KW-1185">Reference proteome</keyword>
<name>A0A1H9NPY6_9ACTN</name>
<dbReference type="Proteomes" id="UP000182841">
    <property type="component" value="Unassembled WGS sequence"/>
</dbReference>
<dbReference type="OrthoDB" id="3846417at2"/>
<protein>
    <submittedName>
        <fullName evidence="2">Uncharacterized protein</fullName>
    </submittedName>
</protein>
<organism evidence="2 3">
    <name type="scientific">Streptomyces qinglanensis</name>
    <dbReference type="NCBI Taxonomy" id="943816"/>
    <lineage>
        <taxon>Bacteria</taxon>
        <taxon>Bacillati</taxon>
        <taxon>Actinomycetota</taxon>
        <taxon>Actinomycetes</taxon>
        <taxon>Kitasatosporales</taxon>
        <taxon>Streptomycetaceae</taxon>
        <taxon>Streptomyces</taxon>
    </lineage>
</organism>
<proteinExistence type="predicted"/>
<gene>
    <name evidence="2" type="ORF">SAMN05421870_101531</name>
</gene>
<evidence type="ECO:0000313" key="3">
    <source>
        <dbReference type="Proteomes" id="UP000182841"/>
    </source>
</evidence>